<accession>A0A9C5Z9H2</accession>
<keyword evidence="3" id="KW-1185">Reference proteome</keyword>
<proteinExistence type="predicted"/>
<feature type="domain" description="SERRATE/Ars2 N-terminal" evidence="2">
    <location>
        <begin position="158"/>
        <end position="200"/>
    </location>
</feature>
<feature type="compositionally biased region" description="Basic and acidic residues" evidence="1">
    <location>
        <begin position="62"/>
        <end position="76"/>
    </location>
</feature>
<dbReference type="PANTHER" id="PTHR13165">
    <property type="entry name" value="ARSENITE-RESISTANCE PROTEIN 2"/>
    <property type="match status" value="1"/>
</dbReference>
<feature type="region of interest" description="Disordered" evidence="1">
    <location>
        <begin position="1"/>
        <end position="95"/>
    </location>
</feature>
<name>A0A9C5Z9H2_9MUSC</name>
<evidence type="ECO:0000256" key="1">
    <source>
        <dbReference type="SAM" id="MobiDB-lite"/>
    </source>
</evidence>
<organism evidence="3 4">
    <name type="scientific">Glossina fuscipes</name>
    <dbReference type="NCBI Taxonomy" id="7396"/>
    <lineage>
        <taxon>Eukaryota</taxon>
        <taxon>Metazoa</taxon>
        <taxon>Ecdysozoa</taxon>
        <taxon>Arthropoda</taxon>
        <taxon>Hexapoda</taxon>
        <taxon>Insecta</taxon>
        <taxon>Pterygota</taxon>
        <taxon>Neoptera</taxon>
        <taxon>Endopterygota</taxon>
        <taxon>Diptera</taxon>
        <taxon>Brachycera</taxon>
        <taxon>Muscomorpha</taxon>
        <taxon>Hippoboscoidea</taxon>
        <taxon>Glossinidae</taxon>
        <taxon>Glossina</taxon>
    </lineage>
</organism>
<evidence type="ECO:0000313" key="4">
    <source>
        <dbReference type="RefSeq" id="XP_037894518.1"/>
    </source>
</evidence>
<evidence type="ECO:0000313" key="3">
    <source>
        <dbReference type="Proteomes" id="UP000092443"/>
    </source>
</evidence>
<dbReference type="Pfam" id="PF12066">
    <property type="entry name" value="SERRATE_Ars2_N"/>
    <property type="match status" value="1"/>
</dbReference>
<dbReference type="GeneID" id="119640502"/>
<gene>
    <name evidence="4" type="primary">LOC119640502</name>
</gene>
<dbReference type="GO" id="GO:0031053">
    <property type="term" value="P:primary miRNA processing"/>
    <property type="evidence" value="ECO:0007669"/>
    <property type="project" value="TreeGrafter"/>
</dbReference>
<dbReference type="InterPro" id="IPR021933">
    <property type="entry name" value="SERRATE/Ars2_N"/>
</dbReference>
<sequence>MADSEDEYDRKRRDKFRGERSSGDSYRSDRRDDRRGGGGVGSGVREEWPERGNPFRGAGIRQRPDYRDYRGPRDRYISPGREMPPAKRMRPDWGDDLRPNPRFGPYDPYLMHAWNEHYANHGLHSAYGPTLPPHGGHGAREPIVNADMQTQPAMMTLKQFLDTQDDGISDSEVLRKYSEYKLEFKRQQLNEFFVAHKDEECICVQRMHHVIRHRQFPSYSPSYV</sequence>
<dbReference type="PANTHER" id="PTHR13165:SF0">
    <property type="entry name" value="SERRATE RNA EFFECTOR MOLECULE HOMOLOG"/>
    <property type="match status" value="1"/>
</dbReference>
<dbReference type="InterPro" id="IPR039727">
    <property type="entry name" value="SE/Ars2"/>
</dbReference>
<evidence type="ECO:0000259" key="2">
    <source>
        <dbReference type="Pfam" id="PF12066"/>
    </source>
</evidence>
<reference evidence="4" key="1">
    <citation type="submission" date="2025-08" db="UniProtKB">
        <authorList>
            <consortium name="RefSeq"/>
        </authorList>
    </citation>
    <scope>IDENTIFICATION</scope>
    <source>
        <tissue evidence="4">Whole body pupa</tissue>
    </source>
</reference>
<dbReference type="GO" id="GO:0016604">
    <property type="term" value="C:nuclear body"/>
    <property type="evidence" value="ECO:0007669"/>
    <property type="project" value="TreeGrafter"/>
</dbReference>
<dbReference type="RefSeq" id="XP_037894518.1">
    <property type="nucleotide sequence ID" value="XM_038038590.1"/>
</dbReference>
<dbReference type="AlphaFoldDB" id="A0A9C5Z9H2"/>
<protein>
    <submittedName>
        <fullName evidence="4">Serrate RNA effector molecule homolog isoform X2</fullName>
    </submittedName>
</protein>
<dbReference type="Proteomes" id="UP000092443">
    <property type="component" value="Unplaced"/>
</dbReference>
<feature type="compositionally biased region" description="Basic and acidic residues" evidence="1">
    <location>
        <begin position="8"/>
        <end position="36"/>
    </location>
</feature>